<keyword evidence="6" id="KW-1185">Reference proteome</keyword>
<dbReference type="InterPro" id="IPR000835">
    <property type="entry name" value="HTH_MarR-typ"/>
</dbReference>
<reference evidence="6" key="1">
    <citation type="submission" date="2022-10" db="EMBL/GenBank/DDBJ databases">
        <title>Streptococcus didelphis as causative of fatal infections in opossums (Didelphis albiventris).</title>
        <authorList>
            <person name="Breyer G.M."/>
            <person name="Da Silva M.E.R.J."/>
            <person name="Siqueira F.M."/>
        </authorList>
    </citation>
    <scope>NUCLEOTIDE SEQUENCE [LARGE SCALE GENOMIC DNA]</scope>
    <source>
        <strain evidence="6">LBVP101/21</strain>
    </source>
</reference>
<evidence type="ECO:0000259" key="4">
    <source>
        <dbReference type="PROSITE" id="PS50995"/>
    </source>
</evidence>
<protein>
    <submittedName>
        <fullName evidence="5">MarR family transcriptional regulator</fullName>
    </submittedName>
</protein>
<feature type="domain" description="HTH marR-type" evidence="4">
    <location>
        <begin position="3"/>
        <end position="137"/>
    </location>
</feature>
<evidence type="ECO:0000313" key="6">
    <source>
        <dbReference type="Proteomes" id="UP001238096"/>
    </source>
</evidence>
<organism evidence="5 6">
    <name type="scientific">Streptococcus didelphis</name>
    <dbReference type="NCBI Taxonomy" id="102886"/>
    <lineage>
        <taxon>Bacteria</taxon>
        <taxon>Bacillati</taxon>
        <taxon>Bacillota</taxon>
        <taxon>Bacilli</taxon>
        <taxon>Lactobacillales</taxon>
        <taxon>Streptococcaceae</taxon>
        <taxon>Streptococcus</taxon>
    </lineage>
</organism>
<dbReference type="SMART" id="SM00347">
    <property type="entry name" value="HTH_MARR"/>
    <property type="match status" value="1"/>
</dbReference>
<evidence type="ECO:0000313" key="5">
    <source>
        <dbReference type="EMBL" id="WMB28725.1"/>
    </source>
</evidence>
<keyword evidence="1" id="KW-0805">Transcription regulation</keyword>
<sequence length="145" mass="17140">MRYKNLIYLLKLLDLKFEKHSSQILNPFKLSHTQFKIIKYLYIRTGQVTIQKDIEDYFQLSNPTVTNVLKKLELHGWLERRPSPKDSRQNILILTDKALTHQEIFKSVAHDLEAGLVSRLSSEEQEILRILLRKALEIPNDKEEQ</sequence>
<keyword evidence="2" id="KW-0238">DNA-binding</keyword>
<dbReference type="RefSeq" id="WP_018366532.1">
    <property type="nucleotide sequence ID" value="NZ_CP104407.1"/>
</dbReference>
<evidence type="ECO:0000256" key="3">
    <source>
        <dbReference type="ARBA" id="ARBA00023163"/>
    </source>
</evidence>
<dbReference type="PRINTS" id="PR00598">
    <property type="entry name" value="HTHMARR"/>
</dbReference>
<dbReference type="SUPFAM" id="SSF46785">
    <property type="entry name" value="Winged helix' DNA-binding domain"/>
    <property type="match status" value="1"/>
</dbReference>
<dbReference type="InterPro" id="IPR036388">
    <property type="entry name" value="WH-like_DNA-bd_sf"/>
</dbReference>
<dbReference type="Proteomes" id="UP001238096">
    <property type="component" value="Chromosome"/>
</dbReference>
<dbReference type="Gene3D" id="1.10.10.10">
    <property type="entry name" value="Winged helix-like DNA-binding domain superfamily/Winged helix DNA-binding domain"/>
    <property type="match status" value="1"/>
</dbReference>
<name>A0ABY9LKP0_9STRE</name>
<dbReference type="PROSITE" id="PS50995">
    <property type="entry name" value="HTH_MARR_2"/>
    <property type="match status" value="1"/>
</dbReference>
<evidence type="ECO:0000256" key="2">
    <source>
        <dbReference type="ARBA" id="ARBA00023125"/>
    </source>
</evidence>
<gene>
    <name evidence="5" type="ORF">N1496_04505</name>
</gene>
<keyword evidence="3" id="KW-0804">Transcription</keyword>
<dbReference type="InterPro" id="IPR036390">
    <property type="entry name" value="WH_DNA-bd_sf"/>
</dbReference>
<dbReference type="PANTHER" id="PTHR42756:SF1">
    <property type="entry name" value="TRANSCRIPTIONAL REPRESSOR OF EMRAB OPERON"/>
    <property type="match status" value="1"/>
</dbReference>
<dbReference type="Pfam" id="PF01047">
    <property type="entry name" value="MarR"/>
    <property type="match status" value="1"/>
</dbReference>
<evidence type="ECO:0000256" key="1">
    <source>
        <dbReference type="ARBA" id="ARBA00023015"/>
    </source>
</evidence>
<dbReference type="PANTHER" id="PTHR42756">
    <property type="entry name" value="TRANSCRIPTIONAL REGULATOR, MARR"/>
    <property type="match status" value="1"/>
</dbReference>
<proteinExistence type="predicted"/>
<dbReference type="EMBL" id="CP110509">
    <property type="protein sequence ID" value="WMB28725.1"/>
    <property type="molecule type" value="Genomic_DNA"/>
</dbReference>
<accession>A0ABY9LKP0</accession>